<reference evidence="1 2" key="1">
    <citation type="submission" date="2015-03" db="EMBL/GenBank/DDBJ databases">
        <authorList>
            <consortium name="Pathogen Informatics"/>
        </authorList>
    </citation>
    <scope>NUCLEOTIDE SEQUENCE [LARGE SCALE GENOMIC DNA]</scope>
    <source>
        <strain evidence="1 2">3476</strain>
    </source>
</reference>
<evidence type="ECO:0000313" key="1">
    <source>
        <dbReference type="EMBL" id="CNT64089.1"/>
    </source>
</evidence>
<dbReference type="AlphaFoldDB" id="A0A655BP44"/>
<dbReference type="Proteomes" id="UP000039541">
    <property type="component" value="Unassembled WGS sequence"/>
</dbReference>
<accession>A0A655BP44</accession>
<name>A0A655BP44_SALET</name>
<sequence length="72" mass="8329">MQTNRFGNLLANGKYRVERGHWLLENHGDIRAAHTPHLRVTLLRQLNHLAITPTQQHFAAAHVRARLLNQPH</sequence>
<dbReference type="EMBL" id="CQPC01000004">
    <property type="protein sequence ID" value="CNT64089.1"/>
    <property type="molecule type" value="Genomic_DNA"/>
</dbReference>
<gene>
    <name evidence="1" type="ORF">ERS008202_00440</name>
</gene>
<protein>
    <submittedName>
        <fullName evidence="1">Uncharacterized protein</fullName>
    </submittedName>
</protein>
<organism evidence="1 2">
    <name type="scientific">Salmonella enterica subsp. enterica serovar Bovismorbificans</name>
    <dbReference type="NCBI Taxonomy" id="58097"/>
    <lineage>
        <taxon>Bacteria</taxon>
        <taxon>Pseudomonadati</taxon>
        <taxon>Pseudomonadota</taxon>
        <taxon>Gammaproteobacteria</taxon>
        <taxon>Enterobacterales</taxon>
        <taxon>Enterobacteriaceae</taxon>
        <taxon>Salmonella</taxon>
    </lineage>
</organism>
<evidence type="ECO:0000313" key="2">
    <source>
        <dbReference type="Proteomes" id="UP000039541"/>
    </source>
</evidence>
<proteinExistence type="predicted"/>